<dbReference type="GeneID" id="37226210"/>
<keyword evidence="2" id="KW-1185">Reference proteome</keyword>
<evidence type="ECO:0000313" key="1">
    <source>
        <dbReference type="EMBL" id="RAL02590.1"/>
    </source>
</evidence>
<name>A0A395H4M1_9EURO</name>
<evidence type="ECO:0000313" key="2">
    <source>
        <dbReference type="Proteomes" id="UP000249402"/>
    </source>
</evidence>
<dbReference type="OrthoDB" id="20872at2759"/>
<dbReference type="AlphaFoldDB" id="A0A395H4M1"/>
<sequence length="209" mass="24084">MSHFARLSRTLPLLLDVLPKREVLKLRLVCRATNECIHKYLYGGWDSVTEPLEINSVAWQVHQQLCRDRTFGHLVTEAMNFKGPEWALGYLKQPYAWAKTDNTSFPVVMAAWLRLVDTVELWSLAGNSLRDVRHELLGDLVYAAAYHDDSSLMRLLTERRMDLMSTEGYFGDAFTLAAYRGSFKVIPIILKTYVGYWVTLLRRISHQSS</sequence>
<dbReference type="STRING" id="1448316.A0A395H4M1"/>
<proteinExistence type="predicted"/>
<dbReference type="EMBL" id="KZ824430">
    <property type="protein sequence ID" value="RAL02590.1"/>
    <property type="molecule type" value="Genomic_DNA"/>
</dbReference>
<reference evidence="1 2" key="1">
    <citation type="submission" date="2018-02" db="EMBL/GenBank/DDBJ databases">
        <title>The genomes of Aspergillus section Nigri reveals drivers in fungal speciation.</title>
        <authorList>
            <consortium name="DOE Joint Genome Institute"/>
            <person name="Vesth T.C."/>
            <person name="Nybo J."/>
            <person name="Theobald S."/>
            <person name="Brandl J."/>
            <person name="Frisvad J.C."/>
            <person name="Nielsen K.F."/>
            <person name="Lyhne E.K."/>
            <person name="Kogle M.E."/>
            <person name="Kuo A."/>
            <person name="Riley R."/>
            <person name="Clum A."/>
            <person name="Nolan M."/>
            <person name="Lipzen A."/>
            <person name="Salamov A."/>
            <person name="Henrissat B."/>
            <person name="Wiebenga A."/>
            <person name="De vries R.P."/>
            <person name="Grigoriev I.V."/>
            <person name="Mortensen U.H."/>
            <person name="Andersen M.R."/>
            <person name="Baker S.E."/>
        </authorList>
    </citation>
    <scope>NUCLEOTIDE SEQUENCE [LARGE SCALE GENOMIC DNA]</scope>
    <source>
        <strain evidence="1 2">CBS 121593</strain>
    </source>
</reference>
<dbReference type="RefSeq" id="XP_025576917.1">
    <property type="nucleotide sequence ID" value="XM_025721345.1"/>
</dbReference>
<gene>
    <name evidence="1" type="ORF">BO80DRAFT_443389</name>
</gene>
<dbReference type="Proteomes" id="UP000249402">
    <property type="component" value="Unassembled WGS sequence"/>
</dbReference>
<organism evidence="1 2">
    <name type="scientific">Aspergillus ibericus CBS 121593</name>
    <dbReference type="NCBI Taxonomy" id="1448316"/>
    <lineage>
        <taxon>Eukaryota</taxon>
        <taxon>Fungi</taxon>
        <taxon>Dikarya</taxon>
        <taxon>Ascomycota</taxon>
        <taxon>Pezizomycotina</taxon>
        <taxon>Eurotiomycetes</taxon>
        <taxon>Eurotiomycetidae</taxon>
        <taxon>Eurotiales</taxon>
        <taxon>Aspergillaceae</taxon>
        <taxon>Aspergillus</taxon>
        <taxon>Aspergillus subgen. Circumdati</taxon>
    </lineage>
</organism>
<dbReference type="VEuPathDB" id="FungiDB:BO80DRAFT_443389"/>
<protein>
    <submittedName>
        <fullName evidence="1">Uncharacterized protein</fullName>
    </submittedName>
</protein>
<accession>A0A395H4M1</accession>